<accession>A0A6M2DFP3</accession>
<dbReference type="AlphaFoldDB" id="A0A6M2DFP3"/>
<evidence type="ECO:0000256" key="1">
    <source>
        <dbReference type="PROSITE-ProRule" id="PRU00042"/>
    </source>
</evidence>
<protein>
    <submittedName>
        <fullName evidence="3">Putative product</fullName>
    </submittedName>
</protein>
<evidence type="ECO:0000259" key="2">
    <source>
        <dbReference type="PROSITE" id="PS50157"/>
    </source>
</evidence>
<dbReference type="PROSITE" id="PS00028">
    <property type="entry name" value="ZINC_FINGER_C2H2_1"/>
    <property type="match status" value="1"/>
</dbReference>
<dbReference type="EMBL" id="GIIL01001397">
    <property type="protein sequence ID" value="NOV45123.1"/>
    <property type="molecule type" value="Transcribed_RNA"/>
</dbReference>
<name>A0A6M2DFP3_XENCH</name>
<evidence type="ECO:0000313" key="3">
    <source>
        <dbReference type="EMBL" id="NOV45123.1"/>
    </source>
</evidence>
<dbReference type="SUPFAM" id="SSF57667">
    <property type="entry name" value="beta-beta-alpha zinc fingers"/>
    <property type="match status" value="1"/>
</dbReference>
<keyword evidence="1" id="KW-0479">Metal-binding</keyword>
<proteinExistence type="predicted"/>
<feature type="domain" description="C2H2-type" evidence="2">
    <location>
        <begin position="68"/>
        <end position="95"/>
    </location>
</feature>
<sequence>MILPDLSYRNQGLGARAMKTILGRNSIPVVYTSSGQMLHQCPDCPRTYRHATGWYRHRKYECGKEKLFECMICHQKFHQKSNLKTHAMKHIQKLKTEGQLII</sequence>
<dbReference type="SMART" id="SM00355">
    <property type="entry name" value="ZnF_C2H2"/>
    <property type="match status" value="2"/>
</dbReference>
<dbReference type="Pfam" id="PF00096">
    <property type="entry name" value="zf-C2H2"/>
    <property type="match status" value="2"/>
</dbReference>
<dbReference type="InterPro" id="IPR036236">
    <property type="entry name" value="Znf_C2H2_sf"/>
</dbReference>
<dbReference type="PROSITE" id="PS50157">
    <property type="entry name" value="ZINC_FINGER_C2H2_2"/>
    <property type="match status" value="1"/>
</dbReference>
<reference evidence="3" key="1">
    <citation type="submission" date="2020-03" db="EMBL/GenBank/DDBJ databases">
        <title>Transcriptomic Profiling of the Digestive Tract of the Rat Flea, Xenopsylla cheopis, Following Blood Feeding and Infection with Yersinia pestis.</title>
        <authorList>
            <person name="Bland D.M."/>
            <person name="Martens C.A."/>
            <person name="Virtaneva K."/>
            <person name="Kanakabandi K."/>
            <person name="Long D."/>
            <person name="Rosenke R."/>
            <person name="Saturday G.A."/>
            <person name="Hoyt F.H."/>
            <person name="Bruno D.P."/>
            <person name="Ribeiro J.M.C."/>
            <person name="Hinnebusch J."/>
        </authorList>
    </citation>
    <scope>NUCLEOTIDE SEQUENCE</scope>
</reference>
<dbReference type="InterPro" id="IPR013087">
    <property type="entry name" value="Znf_C2H2_type"/>
</dbReference>
<dbReference type="Gene3D" id="3.30.160.60">
    <property type="entry name" value="Classic Zinc Finger"/>
    <property type="match status" value="1"/>
</dbReference>
<keyword evidence="1" id="KW-0862">Zinc</keyword>
<keyword evidence="1" id="KW-0863">Zinc-finger</keyword>
<organism evidence="3">
    <name type="scientific">Xenopsylla cheopis</name>
    <name type="common">Oriental rat flea</name>
    <name type="synonym">Pulex cheopis</name>
    <dbReference type="NCBI Taxonomy" id="163159"/>
    <lineage>
        <taxon>Eukaryota</taxon>
        <taxon>Metazoa</taxon>
        <taxon>Ecdysozoa</taxon>
        <taxon>Arthropoda</taxon>
        <taxon>Hexapoda</taxon>
        <taxon>Insecta</taxon>
        <taxon>Pterygota</taxon>
        <taxon>Neoptera</taxon>
        <taxon>Endopterygota</taxon>
        <taxon>Siphonaptera</taxon>
        <taxon>Pulicidae</taxon>
        <taxon>Xenopsyllinae</taxon>
        <taxon>Xenopsylla</taxon>
    </lineage>
</organism>
<dbReference type="GO" id="GO:0008270">
    <property type="term" value="F:zinc ion binding"/>
    <property type="evidence" value="ECO:0007669"/>
    <property type="project" value="UniProtKB-KW"/>
</dbReference>